<keyword evidence="3 5" id="KW-1133">Transmembrane helix</keyword>
<dbReference type="AlphaFoldDB" id="A0A845BDP6"/>
<accession>A0A845BDP6</accession>
<feature type="transmembrane region" description="Helical" evidence="5">
    <location>
        <begin position="380"/>
        <end position="398"/>
    </location>
</feature>
<evidence type="ECO:0000313" key="8">
    <source>
        <dbReference type="Proteomes" id="UP000460715"/>
    </source>
</evidence>
<feature type="transmembrane region" description="Helical" evidence="5">
    <location>
        <begin position="404"/>
        <end position="420"/>
    </location>
</feature>
<keyword evidence="8" id="KW-1185">Reference proteome</keyword>
<proteinExistence type="predicted"/>
<dbReference type="GO" id="GO:0016874">
    <property type="term" value="F:ligase activity"/>
    <property type="evidence" value="ECO:0007669"/>
    <property type="project" value="UniProtKB-KW"/>
</dbReference>
<dbReference type="Pfam" id="PF04932">
    <property type="entry name" value="Wzy_C"/>
    <property type="match status" value="1"/>
</dbReference>
<comment type="caution">
    <text evidence="7">The sequence shown here is derived from an EMBL/GenBank/DDBJ whole genome shotgun (WGS) entry which is preliminary data.</text>
</comment>
<evidence type="ECO:0000313" key="7">
    <source>
        <dbReference type="EMBL" id="MXP64878.1"/>
    </source>
</evidence>
<evidence type="ECO:0000256" key="3">
    <source>
        <dbReference type="ARBA" id="ARBA00022989"/>
    </source>
</evidence>
<dbReference type="GO" id="GO:0016020">
    <property type="term" value="C:membrane"/>
    <property type="evidence" value="ECO:0007669"/>
    <property type="project" value="UniProtKB-SubCell"/>
</dbReference>
<comment type="subcellular location">
    <subcellularLocation>
        <location evidence="1">Membrane</location>
        <topology evidence="1">Multi-pass membrane protein</topology>
    </subcellularLocation>
</comment>
<protein>
    <submittedName>
        <fullName evidence="7">O-antigen ligase domain-containing protein</fullName>
    </submittedName>
</protein>
<evidence type="ECO:0000256" key="1">
    <source>
        <dbReference type="ARBA" id="ARBA00004141"/>
    </source>
</evidence>
<evidence type="ECO:0000256" key="2">
    <source>
        <dbReference type="ARBA" id="ARBA00022692"/>
    </source>
</evidence>
<feature type="domain" description="O-antigen ligase-related" evidence="6">
    <location>
        <begin position="216"/>
        <end position="358"/>
    </location>
</feature>
<dbReference type="OrthoDB" id="7284725at2"/>
<feature type="transmembrane region" description="Helical" evidence="5">
    <location>
        <begin position="180"/>
        <end position="198"/>
    </location>
</feature>
<feature type="transmembrane region" description="Helical" evidence="5">
    <location>
        <begin position="117"/>
        <end position="133"/>
    </location>
</feature>
<dbReference type="PANTHER" id="PTHR37422:SF13">
    <property type="entry name" value="LIPOPOLYSACCHARIDE BIOSYNTHESIS PROTEIN PA4999-RELATED"/>
    <property type="match status" value="1"/>
</dbReference>
<feature type="transmembrane region" description="Helical" evidence="5">
    <location>
        <begin position="350"/>
        <end position="368"/>
    </location>
</feature>
<reference evidence="7 8" key="1">
    <citation type="submission" date="2019-03" db="EMBL/GenBank/DDBJ databases">
        <title>Roseomonas sp. a novel Roseomonas species isolated from Sea whip Gorgonian.</title>
        <authorList>
            <person name="Li F."/>
            <person name="Pan X."/>
            <person name="Huang S."/>
            <person name="Li Z."/>
            <person name="Meng B."/>
        </authorList>
    </citation>
    <scope>NUCLEOTIDE SEQUENCE [LARGE SCALE GENOMIC DNA]</scope>
    <source>
        <strain evidence="7 8">M0104</strain>
    </source>
</reference>
<organism evidence="7 8">
    <name type="scientific">Teichococcus coralli</name>
    <dbReference type="NCBI Taxonomy" id="2545983"/>
    <lineage>
        <taxon>Bacteria</taxon>
        <taxon>Pseudomonadati</taxon>
        <taxon>Pseudomonadota</taxon>
        <taxon>Alphaproteobacteria</taxon>
        <taxon>Acetobacterales</taxon>
        <taxon>Roseomonadaceae</taxon>
        <taxon>Roseomonas</taxon>
    </lineage>
</organism>
<feature type="transmembrane region" description="Helical" evidence="5">
    <location>
        <begin position="310"/>
        <end position="330"/>
    </location>
</feature>
<feature type="transmembrane region" description="Helical" evidence="5">
    <location>
        <begin position="256"/>
        <end position="276"/>
    </location>
</feature>
<keyword evidence="4 5" id="KW-0472">Membrane</keyword>
<feature type="transmembrane region" description="Helical" evidence="5">
    <location>
        <begin position="140"/>
        <end position="168"/>
    </location>
</feature>
<dbReference type="InterPro" id="IPR007016">
    <property type="entry name" value="O-antigen_ligase-rel_domated"/>
</dbReference>
<evidence type="ECO:0000259" key="6">
    <source>
        <dbReference type="Pfam" id="PF04932"/>
    </source>
</evidence>
<name>A0A845BDP6_9PROT</name>
<feature type="transmembrane region" description="Helical" evidence="5">
    <location>
        <begin position="210"/>
        <end position="236"/>
    </location>
</feature>
<feature type="transmembrane region" description="Helical" evidence="5">
    <location>
        <begin position="86"/>
        <end position="105"/>
    </location>
</feature>
<keyword evidence="2 5" id="KW-0812">Transmembrane</keyword>
<keyword evidence="7" id="KW-0436">Ligase</keyword>
<dbReference type="InterPro" id="IPR051533">
    <property type="entry name" value="WaaL-like"/>
</dbReference>
<sequence length="422" mass="42860">MLGAVARRRGAAPVSWRALRIDSAALGALAGLAAAGLHFAGALKSTPLGTLLPVDLTLLAGALLLPLLAVLLLTRRWWLHGTLAPPLAGAALLWLWLVLAGGWSRSGTILAAKLPELVLLAPLMLLGGLAVGADSAARRLLVGATLLTGPLVAVSVAVGLATGGVVLGGAVGGNPDLLRVQYQLAGLAIACAAGLGAVRLVEAPVWQGRLFWSAYTLALAAAALLPGGRMGLISLGLSVLLTPALRCWSAGCPRAALRWAGGAALAGAAGLGLLLLKAQALDGLRTLERFTEGGLEASARPALWRAALDWGAATLPWGLGTGGFTLAAGYGERRGLYPHNHLLEAFAEGGLPGLLLWLLCFGGAAALVLLRARHAAPERVARIAALVLPVGLAAMVSTDLGNRMVWFALGLALSLGVVARRA</sequence>
<gene>
    <name evidence="7" type="ORF">E0493_16110</name>
</gene>
<dbReference type="Proteomes" id="UP000460715">
    <property type="component" value="Unassembled WGS sequence"/>
</dbReference>
<dbReference type="EMBL" id="SNVJ01000015">
    <property type="protein sequence ID" value="MXP64878.1"/>
    <property type="molecule type" value="Genomic_DNA"/>
</dbReference>
<feature type="transmembrane region" description="Helical" evidence="5">
    <location>
        <begin position="56"/>
        <end position="74"/>
    </location>
</feature>
<dbReference type="PANTHER" id="PTHR37422">
    <property type="entry name" value="TEICHURONIC ACID BIOSYNTHESIS PROTEIN TUAE"/>
    <property type="match status" value="1"/>
</dbReference>
<evidence type="ECO:0000256" key="5">
    <source>
        <dbReference type="SAM" id="Phobius"/>
    </source>
</evidence>
<evidence type="ECO:0000256" key="4">
    <source>
        <dbReference type="ARBA" id="ARBA00023136"/>
    </source>
</evidence>